<dbReference type="EMBL" id="GL732885">
    <property type="protein sequence ID" value="EFX64078.1"/>
    <property type="molecule type" value="Genomic_DNA"/>
</dbReference>
<accession>E9HW04</accession>
<proteinExistence type="predicted"/>
<dbReference type="KEGG" id="dpx:DAPPUDRAFT_267114"/>
<dbReference type="Proteomes" id="UP000000305">
    <property type="component" value="Unassembled WGS sequence"/>
</dbReference>
<evidence type="ECO:0000256" key="1">
    <source>
        <dbReference type="SAM" id="MobiDB-lite"/>
    </source>
</evidence>
<dbReference type="OrthoDB" id="6390739at2759"/>
<feature type="region of interest" description="Disordered" evidence="1">
    <location>
        <begin position="20"/>
        <end position="46"/>
    </location>
</feature>
<name>E9HW04_DAPPU</name>
<protein>
    <submittedName>
        <fullName evidence="2">Uncharacterized protein</fullName>
    </submittedName>
</protein>
<evidence type="ECO:0000313" key="3">
    <source>
        <dbReference type="Proteomes" id="UP000000305"/>
    </source>
</evidence>
<dbReference type="AlphaFoldDB" id="E9HW04"/>
<dbReference type="HOGENOM" id="CLU_1679717_0_0_1"/>
<reference evidence="2 3" key="1">
    <citation type="journal article" date="2011" name="Science">
        <title>The ecoresponsive genome of Daphnia pulex.</title>
        <authorList>
            <person name="Colbourne J.K."/>
            <person name="Pfrender M.E."/>
            <person name="Gilbert D."/>
            <person name="Thomas W.K."/>
            <person name="Tucker A."/>
            <person name="Oakley T.H."/>
            <person name="Tokishita S."/>
            <person name="Aerts A."/>
            <person name="Arnold G.J."/>
            <person name="Basu M.K."/>
            <person name="Bauer D.J."/>
            <person name="Caceres C.E."/>
            <person name="Carmel L."/>
            <person name="Casola C."/>
            <person name="Choi J.H."/>
            <person name="Detter J.C."/>
            <person name="Dong Q."/>
            <person name="Dusheyko S."/>
            <person name="Eads B.D."/>
            <person name="Frohlich T."/>
            <person name="Geiler-Samerotte K.A."/>
            <person name="Gerlach D."/>
            <person name="Hatcher P."/>
            <person name="Jogdeo S."/>
            <person name="Krijgsveld J."/>
            <person name="Kriventseva E.V."/>
            <person name="Kultz D."/>
            <person name="Laforsch C."/>
            <person name="Lindquist E."/>
            <person name="Lopez J."/>
            <person name="Manak J.R."/>
            <person name="Muller J."/>
            <person name="Pangilinan J."/>
            <person name="Patwardhan R.P."/>
            <person name="Pitluck S."/>
            <person name="Pritham E.J."/>
            <person name="Rechtsteiner A."/>
            <person name="Rho M."/>
            <person name="Rogozin I.B."/>
            <person name="Sakarya O."/>
            <person name="Salamov A."/>
            <person name="Schaack S."/>
            <person name="Shapiro H."/>
            <person name="Shiga Y."/>
            <person name="Skalitzky C."/>
            <person name="Smith Z."/>
            <person name="Souvorov A."/>
            <person name="Sung W."/>
            <person name="Tang Z."/>
            <person name="Tsuchiya D."/>
            <person name="Tu H."/>
            <person name="Vos H."/>
            <person name="Wang M."/>
            <person name="Wolf Y.I."/>
            <person name="Yamagata H."/>
            <person name="Yamada T."/>
            <person name="Ye Y."/>
            <person name="Shaw J.R."/>
            <person name="Andrews J."/>
            <person name="Crease T.J."/>
            <person name="Tang H."/>
            <person name="Lucas S.M."/>
            <person name="Robertson H.M."/>
            <person name="Bork P."/>
            <person name="Koonin E.V."/>
            <person name="Zdobnov E.M."/>
            <person name="Grigoriev I.V."/>
            <person name="Lynch M."/>
            <person name="Boore J.L."/>
        </authorList>
    </citation>
    <scope>NUCLEOTIDE SEQUENCE [LARGE SCALE GENOMIC DNA]</scope>
</reference>
<gene>
    <name evidence="2" type="ORF">DAPPUDRAFT_267114</name>
</gene>
<organism evidence="2 3">
    <name type="scientific">Daphnia pulex</name>
    <name type="common">Water flea</name>
    <dbReference type="NCBI Taxonomy" id="6669"/>
    <lineage>
        <taxon>Eukaryota</taxon>
        <taxon>Metazoa</taxon>
        <taxon>Ecdysozoa</taxon>
        <taxon>Arthropoda</taxon>
        <taxon>Crustacea</taxon>
        <taxon>Branchiopoda</taxon>
        <taxon>Diplostraca</taxon>
        <taxon>Cladocera</taxon>
        <taxon>Anomopoda</taxon>
        <taxon>Daphniidae</taxon>
        <taxon>Daphnia</taxon>
    </lineage>
</organism>
<evidence type="ECO:0000313" key="2">
    <source>
        <dbReference type="EMBL" id="EFX64078.1"/>
    </source>
</evidence>
<dbReference type="InParanoid" id="E9HW04"/>
<sequence length="157" mass="17920">MSGIVAILCRSAVNFKGKPLTYRPNSRGNDGKSESSKSHQAQQSRLFQERDIPRLEEVKRFYICTKSPGLSRNLTVQYYITSTAPVLKPTFVSHFQRLSGKLKTDCISPDQDIPSFQSKDEGVECDFSQSSVPICQWACHIKHCNEETKKNKKRRTY</sequence>
<keyword evidence="3" id="KW-1185">Reference proteome</keyword>